<protein>
    <recommendedName>
        <fullName evidence="4">Elongin-A</fullName>
    </recommendedName>
</protein>
<name>A0AAD9IAC6_9PEZI</name>
<organism evidence="2 3">
    <name type="scientific">Phyllachora maydis</name>
    <dbReference type="NCBI Taxonomy" id="1825666"/>
    <lineage>
        <taxon>Eukaryota</taxon>
        <taxon>Fungi</taxon>
        <taxon>Dikarya</taxon>
        <taxon>Ascomycota</taxon>
        <taxon>Pezizomycotina</taxon>
        <taxon>Sordariomycetes</taxon>
        <taxon>Sordariomycetidae</taxon>
        <taxon>Phyllachorales</taxon>
        <taxon>Phyllachoraceae</taxon>
        <taxon>Phyllachora</taxon>
    </lineage>
</organism>
<dbReference type="GO" id="GO:0006368">
    <property type="term" value="P:transcription elongation by RNA polymerase II"/>
    <property type="evidence" value="ECO:0007669"/>
    <property type="project" value="InterPro"/>
</dbReference>
<feature type="region of interest" description="Disordered" evidence="1">
    <location>
        <begin position="84"/>
        <end position="178"/>
    </location>
</feature>
<dbReference type="EMBL" id="JAQQPM010000007">
    <property type="protein sequence ID" value="KAK2073600.1"/>
    <property type="molecule type" value="Genomic_DNA"/>
</dbReference>
<reference evidence="2" key="1">
    <citation type="journal article" date="2023" name="Mol. Plant Microbe Interact.">
        <title>Elucidating the Obligate Nature and Biological Capacity of an Invasive Fungal Corn Pathogen.</title>
        <authorList>
            <person name="MacCready J.S."/>
            <person name="Roggenkamp E.M."/>
            <person name="Gdanetz K."/>
            <person name="Chilvers M.I."/>
        </authorList>
    </citation>
    <scope>NUCLEOTIDE SEQUENCE</scope>
    <source>
        <strain evidence="2">PM02</strain>
    </source>
</reference>
<gene>
    <name evidence="2" type="ORF">P8C59_007872</name>
</gene>
<keyword evidence="3" id="KW-1185">Reference proteome</keyword>
<accession>A0AAD9IAC6</accession>
<dbReference type="Gene3D" id="6.10.250.3180">
    <property type="match status" value="1"/>
</dbReference>
<dbReference type="InterPro" id="IPR010684">
    <property type="entry name" value="RNA_pol_II_trans_fac_SIII_A"/>
</dbReference>
<feature type="compositionally biased region" description="Polar residues" evidence="1">
    <location>
        <begin position="155"/>
        <end position="168"/>
    </location>
</feature>
<sequence>MVLAAIKSAQKLRDIAKADDLTFEETAPHWLRLINREFPSLVRKHNLQPKVKDDWESVYNDYKARDDVLAAEATEQLKQAFMAKKQQAEDRKTTVISVAEAKARLPQLPRDGRGAQPAPRDSFRKPKANLSPFDKARKEAKKESSLRKAPPGGFKTTTNTSQLRSAPQTMLDRKPGRT</sequence>
<dbReference type="Proteomes" id="UP001217918">
    <property type="component" value="Unassembled WGS sequence"/>
</dbReference>
<proteinExistence type="predicted"/>
<dbReference type="GO" id="GO:0070449">
    <property type="term" value="C:elongin complex"/>
    <property type="evidence" value="ECO:0007669"/>
    <property type="project" value="InterPro"/>
</dbReference>
<dbReference type="Pfam" id="PF06881">
    <property type="entry name" value="Elongin_A"/>
    <property type="match status" value="1"/>
</dbReference>
<dbReference type="AlphaFoldDB" id="A0AAD9IAC6"/>
<evidence type="ECO:0000256" key="1">
    <source>
        <dbReference type="SAM" id="MobiDB-lite"/>
    </source>
</evidence>
<evidence type="ECO:0000313" key="2">
    <source>
        <dbReference type="EMBL" id="KAK2073600.1"/>
    </source>
</evidence>
<evidence type="ECO:0000313" key="3">
    <source>
        <dbReference type="Proteomes" id="UP001217918"/>
    </source>
</evidence>
<feature type="compositionally biased region" description="Basic and acidic residues" evidence="1">
    <location>
        <begin position="134"/>
        <end position="146"/>
    </location>
</feature>
<evidence type="ECO:0008006" key="4">
    <source>
        <dbReference type="Google" id="ProtNLM"/>
    </source>
</evidence>
<comment type="caution">
    <text evidence="2">The sequence shown here is derived from an EMBL/GenBank/DDBJ whole genome shotgun (WGS) entry which is preliminary data.</text>
</comment>